<evidence type="ECO:0000313" key="2">
    <source>
        <dbReference type="Proteomes" id="UP001281147"/>
    </source>
</evidence>
<name>A0ACC3MU81_9PEZI</name>
<reference evidence="1" key="1">
    <citation type="submission" date="2023-07" db="EMBL/GenBank/DDBJ databases">
        <title>Black Yeasts Isolated from many extreme environments.</title>
        <authorList>
            <person name="Coleine C."/>
            <person name="Stajich J.E."/>
            <person name="Selbmann L."/>
        </authorList>
    </citation>
    <scope>NUCLEOTIDE SEQUENCE</scope>
    <source>
        <strain evidence="1">CCFEE 5714</strain>
    </source>
</reference>
<sequence length="1444" mass="157125">MAPNTSVVDLTISDDEGPPASKAKTRPSAQPASSTGRKSGVNYVKAAPVRTNGSNTPKPRNGVTAYIDLSSGPSSKQNSTKTKAAASGTPKSPAKTPLRNPQDPPNHRAREPNGSSSNALKDFKEGTRKSSSNPLVINDDSRDGTPVFKSPRGYDTASSQNPSSSRKRPFESDGIFDRKFDFKQQKTDTRSDGPKSVFDRQSSQIDSPRRRTNAKFEAAIAKQRPREMSSNTNIAAPETIDLVSPTRTAQKSPASRGDDDIAQVPKKQQGASPLATARNGTLNSASRPARTGNENRSKEGSAKPPENLSSSQSKLSNGSSPHQDPPLADRVSVAFKDPGGRSEANAEIELPRFSDFADDAPQPSSPRHRKQTEKAKTLGMNNSSEPHSKPGTRTPVITTKTPARPQVNGHGNDQPSPRKDAEQLSSAADKVLQQNGFHSTPAPQHSTGKTLGDGNGVKTPESSSDGGRSQAHKVGSTQAASQTAGTQTNGSSFDSRASGTPVPQNAGAGGDAGASVPSDFRHSQADSNDKLKARKKHAGPSCSPLREDPCNNVPKAVGTPQVLQEDSNVTQKQENGTPRHGPQQPNKPRDTVEQLTVEIAHSSKANKDPDKRDVTVAEEADLQLRTEAMKGLEANSPRKAEKQANIPIPALTTMNPPSSYPELSLANKVEKVLGKYLGELREDNEYWTNVSMQRARLAKEEQQSPAFSGAVPVQEEERTSFANLKPIKFSPQQKGGSSTKSEQVWAVEKIGSTGHGKGVVNLSASYTTFKSDTPDVPSYSHYVSIKNNILAPNVTNLHCWPYFGDNFEGNEQNLQEQYNIDIEARERKLRQLLQAQKHEEYVESALQDLGCSWEDVLRFLLEPKPNVGNELDAQKALAHRTDFCKEDFSRTSARSEAILAALPPSDPEKLARVAVLCETFQNMAKFSIWHVARRSDAAKPLEKSPETRSADPADNELTCRICLRFNCPYHGELHEHPDDGSDLESGFAVDIVDATDIVHPTKVNYRTRVAFPPSFQGDAESAEQSSAKASRKDSKYWHTPGLYREADERGPFYPCHHPGATCDDAGCGCWEAKVPCEKICSCPPDCKRRFQGCDCLKRGHRVCFNDAECACFFNGRECDPDLCGSCGACEVVDPVNKYEDSILTSRCRNCSIQRGVPKQTLLGDSGVHGLGLYACEDVREHDFVGEYKGEIITKEEAERRGAVYEHQKLSYLFSLNATQEIDSTYFGNKVRFINHASGYKANLYPRIIMVNTVHRIALYANSSIKAGQELLFDYGPKFPDEQLGGKKAKKSAPHVRNANLVKGFLDVEKSRDEVGNLRAKGVDQATAVKAKKRRGGARPGAGRKPHALRESDETGRSDEYTEQDAGERLAAFNISDDGPSDPMEFDEDADVGADDVYTESEGYGSDESGGSDESEIDLSDEGEDEGLGRPGRRVNGVSTRRSRR</sequence>
<protein>
    <submittedName>
        <fullName evidence="1">Uncharacterized protein</fullName>
    </submittedName>
</protein>
<keyword evidence="2" id="KW-1185">Reference proteome</keyword>
<organism evidence="1 2">
    <name type="scientific">Vermiconidia calcicola</name>
    <dbReference type="NCBI Taxonomy" id="1690605"/>
    <lineage>
        <taxon>Eukaryota</taxon>
        <taxon>Fungi</taxon>
        <taxon>Dikarya</taxon>
        <taxon>Ascomycota</taxon>
        <taxon>Pezizomycotina</taxon>
        <taxon>Dothideomycetes</taxon>
        <taxon>Dothideomycetidae</taxon>
        <taxon>Mycosphaerellales</taxon>
        <taxon>Extremaceae</taxon>
        <taxon>Vermiconidia</taxon>
    </lineage>
</organism>
<proteinExistence type="predicted"/>
<dbReference type="EMBL" id="JAUTXU010000158">
    <property type="protein sequence ID" value="KAK3702929.1"/>
    <property type="molecule type" value="Genomic_DNA"/>
</dbReference>
<gene>
    <name evidence="1" type="ORF">LTR37_014778</name>
</gene>
<accession>A0ACC3MU81</accession>
<evidence type="ECO:0000313" key="1">
    <source>
        <dbReference type="EMBL" id="KAK3702929.1"/>
    </source>
</evidence>
<dbReference type="Proteomes" id="UP001281147">
    <property type="component" value="Unassembled WGS sequence"/>
</dbReference>
<comment type="caution">
    <text evidence="1">The sequence shown here is derived from an EMBL/GenBank/DDBJ whole genome shotgun (WGS) entry which is preliminary data.</text>
</comment>